<dbReference type="SUPFAM" id="SSF55781">
    <property type="entry name" value="GAF domain-like"/>
    <property type="match status" value="1"/>
</dbReference>
<dbReference type="Pfam" id="PF01594">
    <property type="entry name" value="AI-2E_transport"/>
    <property type="match status" value="2"/>
</dbReference>
<feature type="compositionally biased region" description="Basic and acidic residues" evidence="6">
    <location>
        <begin position="481"/>
        <end position="493"/>
    </location>
</feature>
<sequence>MADPAPAPPSPALQPAGSPILTAGGIVLAIAGLYFGRDIFVPFALAILLSFALTPLVNWLRRWRLPRIAAVLVAVTLAFTLIAGIAFVVGRQLVQLANNLPAYQTTITDKIRSLQASAPGGGIVDKFTTTIQDVGKQISGEKPPDNVPAQTPGSRLGSGTAQEPVTVRLEAPQAKPLEIIQAVVGPLLAPLATAGLVVIFVIFVLLEREDLRDRFIKLAGAGDLQKSTQAINDAAARVSRYLLMQLVVNLTYGIPIGIALYFIGVPNALLWGLLAAVLRFIPYLGPFLAALFPIALAIAVDPGWTMLFWVVGLFLVAELISNNVIEPWLYGSSTGLSSLAIIMAAIFWTSLWGPVGLFLATPLTVCLVVIGRYVPQLEFLGVLLGSDPVLAPEERLYQRLLAGNLEEAVEMAEGYVDEHSSREFYDNVAIPSLRLAENDRQRSTTDTNYRRLVADTAICVVREVEDHVRENATSGDEVATDEDRAPPVREERPSSVLCLAGRTELDRAAAEMMAQVLEEQGIGARVLPPIAVSQGALGQLDLQGVDVVCLSYLHPQPQAYARYICRRLRRRAPHMKLIVCCWNLAPATEQADDLKKQMTADAVFASLAACVEQVNAWVCRPASTGEAPLVLPDTEQAQVAALHDLGLASVKGRQFDEASRKVAQAFDVPIALVSFVDEVHRPQPDAAGPTQEVQVSQQPPHEESLDAHVIAANDVLVSDDVTKDPRFADDPLVLEKGIRFYAGAPLRTSAGLVIGTLCIIDTRPREFPELDCRRLQDMADELMSQIERRSAEDARRPQAGLVTVASAT</sequence>
<feature type="region of interest" description="Disordered" evidence="6">
    <location>
        <begin position="681"/>
        <end position="702"/>
    </location>
</feature>
<feature type="transmembrane region" description="Helical" evidence="7">
    <location>
        <begin position="69"/>
        <end position="90"/>
    </location>
</feature>
<feature type="transmembrane region" description="Helical" evidence="7">
    <location>
        <begin position="304"/>
        <end position="322"/>
    </location>
</feature>
<feature type="compositionally biased region" description="Polar residues" evidence="6">
    <location>
        <begin position="148"/>
        <end position="161"/>
    </location>
</feature>
<dbReference type="SMART" id="SM00065">
    <property type="entry name" value="GAF"/>
    <property type="match status" value="1"/>
</dbReference>
<dbReference type="PANTHER" id="PTHR43102">
    <property type="entry name" value="SLR1143 PROTEIN"/>
    <property type="match status" value="1"/>
</dbReference>
<feature type="transmembrane region" description="Helical" evidence="7">
    <location>
        <begin position="241"/>
        <end position="263"/>
    </location>
</feature>
<protein>
    <submittedName>
        <fullName evidence="9">AI-2E family transporter</fullName>
    </submittedName>
</protein>
<organism evidence="9 10">
    <name type="scientific">Microvirga tunisiensis</name>
    <dbReference type="NCBI Taxonomy" id="2108360"/>
    <lineage>
        <taxon>Bacteria</taxon>
        <taxon>Pseudomonadati</taxon>
        <taxon>Pseudomonadota</taxon>
        <taxon>Alphaproteobacteria</taxon>
        <taxon>Hyphomicrobiales</taxon>
        <taxon>Methylobacteriaceae</taxon>
        <taxon>Microvirga</taxon>
    </lineage>
</organism>
<reference evidence="9 10" key="1">
    <citation type="journal article" date="2019" name="Syst. Appl. Microbiol.">
        <title>Microvirga tunisiensis sp. nov., a root nodule symbiotic bacterium isolated from Lupinus micranthus and L. luteus grown in Northern Tunisia.</title>
        <authorList>
            <person name="Msaddak A."/>
            <person name="Rejili M."/>
            <person name="Duran D."/>
            <person name="Mars M."/>
            <person name="Palacios J.M."/>
            <person name="Ruiz-Argueso T."/>
            <person name="Rey L."/>
            <person name="Imperial J."/>
        </authorList>
    </citation>
    <scope>NUCLEOTIDE SEQUENCE [LARGE SCALE GENOMIC DNA]</scope>
    <source>
        <strain evidence="9 10">Lmie10</strain>
    </source>
</reference>
<dbReference type="InterPro" id="IPR002549">
    <property type="entry name" value="AI-2E-like"/>
</dbReference>
<evidence type="ECO:0000313" key="10">
    <source>
        <dbReference type="Proteomes" id="UP000403266"/>
    </source>
</evidence>
<keyword evidence="10" id="KW-1185">Reference proteome</keyword>
<evidence type="ECO:0000256" key="3">
    <source>
        <dbReference type="ARBA" id="ARBA00022692"/>
    </source>
</evidence>
<dbReference type="PANTHER" id="PTHR43102:SF2">
    <property type="entry name" value="GAF DOMAIN-CONTAINING PROTEIN"/>
    <property type="match status" value="1"/>
</dbReference>
<feature type="transmembrane region" description="Helical" evidence="7">
    <location>
        <begin position="12"/>
        <end position="33"/>
    </location>
</feature>
<dbReference type="OrthoDB" id="9799225at2"/>
<evidence type="ECO:0000259" key="8">
    <source>
        <dbReference type="SMART" id="SM00065"/>
    </source>
</evidence>
<evidence type="ECO:0000256" key="5">
    <source>
        <dbReference type="ARBA" id="ARBA00023136"/>
    </source>
</evidence>
<dbReference type="EMBL" id="VOSK01000287">
    <property type="protein sequence ID" value="MPR29935.1"/>
    <property type="molecule type" value="Genomic_DNA"/>
</dbReference>
<evidence type="ECO:0000256" key="6">
    <source>
        <dbReference type="SAM" id="MobiDB-lite"/>
    </source>
</evidence>
<feature type="domain" description="GAF" evidence="8">
    <location>
        <begin position="650"/>
        <end position="796"/>
    </location>
</feature>
<evidence type="ECO:0000256" key="7">
    <source>
        <dbReference type="SAM" id="Phobius"/>
    </source>
</evidence>
<feature type="transmembrane region" description="Helical" evidence="7">
    <location>
        <begin position="355"/>
        <end position="374"/>
    </location>
</feature>
<evidence type="ECO:0000256" key="2">
    <source>
        <dbReference type="ARBA" id="ARBA00009773"/>
    </source>
</evidence>
<feature type="region of interest" description="Disordered" evidence="6">
    <location>
        <begin position="470"/>
        <end position="493"/>
    </location>
</feature>
<feature type="transmembrane region" description="Helical" evidence="7">
    <location>
        <begin position="269"/>
        <end position="292"/>
    </location>
</feature>
<gene>
    <name evidence="9" type="ORF">FS320_33960</name>
</gene>
<dbReference type="Proteomes" id="UP000403266">
    <property type="component" value="Unassembled WGS sequence"/>
</dbReference>
<feature type="region of interest" description="Disordered" evidence="6">
    <location>
        <begin position="137"/>
        <end position="161"/>
    </location>
</feature>
<feature type="transmembrane region" description="Helical" evidence="7">
    <location>
        <begin position="39"/>
        <end position="57"/>
    </location>
</feature>
<keyword evidence="5 7" id="KW-0472">Membrane</keyword>
<comment type="subcellular location">
    <subcellularLocation>
        <location evidence="1">Membrane</location>
        <topology evidence="1">Multi-pass membrane protein</topology>
    </subcellularLocation>
</comment>
<keyword evidence="3 7" id="KW-0812">Transmembrane</keyword>
<dbReference type="GO" id="GO:0016020">
    <property type="term" value="C:membrane"/>
    <property type="evidence" value="ECO:0007669"/>
    <property type="project" value="UniProtKB-SubCell"/>
</dbReference>
<name>A0A5N7MSG7_9HYPH</name>
<feature type="transmembrane region" description="Helical" evidence="7">
    <location>
        <begin position="179"/>
        <end position="206"/>
    </location>
</feature>
<evidence type="ECO:0000256" key="4">
    <source>
        <dbReference type="ARBA" id="ARBA00022989"/>
    </source>
</evidence>
<dbReference type="Gene3D" id="3.30.450.40">
    <property type="match status" value="1"/>
</dbReference>
<accession>A0A5N7MSG7</accession>
<comment type="caution">
    <text evidence="9">The sequence shown here is derived from an EMBL/GenBank/DDBJ whole genome shotgun (WGS) entry which is preliminary data.</text>
</comment>
<evidence type="ECO:0000313" key="9">
    <source>
        <dbReference type="EMBL" id="MPR29935.1"/>
    </source>
</evidence>
<dbReference type="Pfam" id="PF01590">
    <property type="entry name" value="GAF"/>
    <property type="match status" value="1"/>
</dbReference>
<dbReference type="InterPro" id="IPR029016">
    <property type="entry name" value="GAF-like_dom_sf"/>
</dbReference>
<comment type="similarity">
    <text evidence="2">Belongs to the autoinducer-2 exporter (AI-2E) (TC 2.A.86) family.</text>
</comment>
<proteinExistence type="inferred from homology"/>
<dbReference type="AlphaFoldDB" id="A0A5N7MSG7"/>
<evidence type="ECO:0000256" key="1">
    <source>
        <dbReference type="ARBA" id="ARBA00004141"/>
    </source>
</evidence>
<dbReference type="InterPro" id="IPR003018">
    <property type="entry name" value="GAF"/>
</dbReference>
<feature type="transmembrane region" description="Helical" evidence="7">
    <location>
        <begin position="328"/>
        <end position="348"/>
    </location>
</feature>
<keyword evidence="4 7" id="KW-1133">Transmembrane helix</keyword>
<dbReference type="RefSeq" id="WP_152716806.1">
    <property type="nucleotide sequence ID" value="NZ_VOSJ01000314.1"/>
</dbReference>